<dbReference type="AlphaFoldDB" id="I3ZXD5"/>
<gene>
    <name evidence="2" type="ordered locus">Ornrh_0145</name>
</gene>
<dbReference type="HOGENOM" id="CLU_152544_0_0_10"/>
<dbReference type="PATRIC" id="fig|867902.3.peg.146"/>
<keyword evidence="3" id="KW-1185">Reference proteome</keyword>
<keyword evidence="1" id="KW-1133">Transmembrane helix</keyword>
<keyword evidence="1" id="KW-0472">Membrane</keyword>
<name>I3ZXD5_ORNRL</name>
<evidence type="ECO:0000313" key="2">
    <source>
        <dbReference type="EMBL" id="AFL96369.1"/>
    </source>
</evidence>
<dbReference type="KEGG" id="orh:Ornrh_0145"/>
<protein>
    <submittedName>
        <fullName evidence="2">Uncharacterized protein</fullName>
    </submittedName>
</protein>
<feature type="transmembrane region" description="Helical" evidence="1">
    <location>
        <begin position="12"/>
        <end position="30"/>
    </location>
</feature>
<reference evidence="2 3" key="1">
    <citation type="submission" date="2012-06" db="EMBL/GenBank/DDBJ databases">
        <title>The complete genome of Ornithobacterium rhinotracheale DSM 15997.</title>
        <authorList>
            <consortium name="US DOE Joint Genome Institute (JGI-PGF)"/>
            <person name="Lucas S."/>
            <person name="Copeland A."/>
            <person name="Lapidus A."/>
            <person name="Goodwin L."/>
            <person name="Pitluck S."/>
            <person name="Peters L."/>
            <person name="Mikhailova N."/>
            <person name="Teshima H."/>
            <person name="Kyrpides N."/>
            <person name="Mavromatis K."/>
            <person name="Pagani I."/>
            <person name="Ivanova N."/>
            <person name="Ovchinnikova G."/>
            <person name="Zeytun A."/>
            <person name="Detter J.C."/>
            <person name="Han C."/>
            <person name="Land M."/>
            <person name="Hauser L."/>
            <person name="Markowitz V."/>
            <person name="Cheng J.-F."/>
            <person name="Hugenholtz P."/>
            <person name="Woyke T."/>
            <person name="Wu D."/>
            <person name="Lang E."/>
            <person name="Kopitz M."/>
            <person name="Brambilla E."/>
            <person name="Klenk H.-P."/>
            <person name="Eisen J.A."/>
        </authorList>
    </citation>
    <scope>NUCLEOTIDE SEQUENCE [LARGE SCALE GENOMIC DNA]</scope>
    <source>
        <strain evidence="3">ATCC 51463 / DSM 15997 / CCUG 23171 / LMG 9086</strain>
    </source>
</reference>
<dbReference type="GeneID" id="97256919"/>
<dbReference type="RefSeq" id="WP_014789999.1">
    <property type="nucleotide sequence ID" value="NC_018016.1"/>
</dbReference>
<organism evidence="2 3">
    <name type="scientific">Ornithobacterium rhinotracheale (strain ATCC 51463 / DSM 15997 / CCUG 23171 / CIP 104009 / LMG 9086)</name>
    <dbReference type="NCBI Taxonomy" id="867902"/>
    <lineage>
        <taxon>Bacteria</taxon>
        <taxon>Pseudomonadati</taxon>
        <taxon>Bacteroidota</taxon>
        <taxon>Flavobacteriia</taxon>
        <taxon>Flavobacteriales</taxon>
        <taxon>Weeksellaceae</taxon>
        <taxon>Ornithobacterium</taxon>
    </lineage>
</organism>
<sequence>MKIQFSKKYMYTNLILGILWIALGLYFVFISSSDWWGYYLYLVVGILYFFVFLTQIWRNYAEIKDDRLIVYGIPKKEIRFKDLRQVKYFAGDYIFVSDQKKIKIPKQLIQKDQQSEFEAFFQELQKDID</sequence>
<proteinExistence type="predicted"/>
<evidence type="ECO:0000313" key="3">
    <source>
        <dbReference type="Proteomes" id="UP000006051"/>
    </source>
</evidence>
<evidence type="ECO:0000256" key="1">
    <source>
        <dbReference type="SAM" id="Phobius"/>
    </source>
</evidence>
<dbReference type="STRING" id="867902.Ornrh_0145"/>
<dbReference type="GeneID" id="71568425"/>
<dbReference type="Proteomes" id="UP000006051">
    <property type="component" value="Chromosome"/>
</dbReference>
<accession>I3ZXD5</accession>
<dbReference type="eggNOG" id="ENOG5032ZAM">
    <property type="taxonomic scope" value="Bacteria"/>
</dbReference>
<dbReference type="EMBL" id="CP003283">
    <property type="protein sequence ID" value="AFL96369.1"/>
    <property type="molecule type" value="Genomic_DNA"/>
</dbReference>
<feature type="transmembrane region" description="Helical" evidence="1">
    <location>
        <begin position="36"/>
        <end position="57"/>
    </location>
</feature>
<keyword evidence="1" id="KW-0812">Transmembrane</keyword>